<proteinExistence type="predicted"/>
<accession>A0A0V1HRU2</accession>
<comment type="caution">
    <text evidence="2">The sequence shown here is derived from an EMBL/GenBank/DDBJ whole genome shotgun (WGS) entry which is preliminary data.</text>
</comment>
<evidence type="ECO:0000313" key="3">
    <source>
        <dbReference type="Proteomes" id="UP000055024"/>
    </source>
</evidence>
<name>A0A0V1HRU2_9BILA</name>
<organism evidence="2 3">
    <name type="scientific">Trichinella zimbabwensis</name>
    <dbReference type="NCBI Taxonomy" id="268475"/>
    <lineage>
        <taxon>Eukaryota</taxon>
        <taxon>Metazoa</taxon>
        <taxon>Ecdysozoa</taxon>
        <taxon>Nematoda</taxon>
        <taxon>Enoplea</taxon>
        <taxon>Dorylaimia</taxon>
        <taxon>Trichinellida</taxon>
        <taxon>Trichinellidae</taxon>
        <taxon>Trichinella</taxon>
    </lineage>
</organism>
<evidence type="ECO:0000256" key="1">
    <source>
        <dbReference type="SAM" id="SignalP"/>
    </source>
</evidence>
<dbReference type="OrthoDB" id="5936455at2759"/>
<evidence type="ECO:0000313" key="2">
    <source>
        <dbReference type="EMBL" id="KRZ13292.1"/>
    </source>
</evidence>
<reference evidence="2 3" key="1">
    <citation type="submission" date="2015-01" db="EMBL/GenBank/DDBJ databases">
        <title>Evolution of Trichinella species and genotypes.</title>
        <authorList>
            <person name="Korhonen P.K."/>
            <person name="Edoardo P."/>
            <person name="Giuseppe L.R."/>
            <person name="Gasser R.B."/>
        </authorList>
    </citation>
    <scope>NUCLEOTIDE SEQUENCE [LARGE SCALE GENOMIC DNA]</scope>
    <source>
        <strain evidence="2">ISS1029</strain>
    </source>
</reference>
<keyword evidence="3" id="KW-1185">Reference proteome</keyword>
<dbReference type="Proteomes" id="UP000055024">
    <property type="component" value="Unassembled WGS sequence"/>
</dbReference>
<dbReference type="AlphaFoldDB" id="A0A0V1HRU2"/>
<feature type="signal peptide" evidence="1">
    <location>
        <begin position="1"/>
        <end position="18"/>
    </location>
</feature>
<gene>
    <name evidence="2" type="ORF">T11_8411</name>
</gene>
<protein>
    <submittedName>
        <fullName evidence="2">Uncharacterized protein</fullName>
    </submittedName>
</protein>
<feature type="chain" id="PRO_5006879389" evidence="1">
    <location>
        <begin position="19"/>
        <end position="143"/>
    </location>
</feature>
<keyword evidence="1" id="KW-0732">Signal</keyword>
<dbReference type="EMBL" id="JYDP01000033">
    <property type="protein sequence ID" value="KRZ13292.1"/>
    <property type="molecule type" value="Genomic_DNA"/>
</dbReference>
<sequence>MALTLLLSSNLLSSCCLPGQIDPCCIAFNIDKAAVEDRSWGQSDPGDFRSKLTGLLKHSLEKVEEETSHPAPAELPVGVGKSEPGCCTLCAAPGPTLEIKRRHLSWIAVSTHEAAGEGRIYECLLSSPLHAQLCVPLLWHPDM</sequence>